<dbReference type="GO" id="GO:0005813">
    <property type="term" value="C:centrosome"/>
    <property type="evidence" value="ECO:0007669"/>
    <property type="project" value="InterPro"/>
</dbReference>
<sequence length="672" mass="75049">AVYGCIEEEGENAWRVQGPACNCLLTLTQLVSTRVKHFTDPHLTPGEEQITTPTSSELATPNTDTTRGSCCSSQGDCMQSLSHLTKGKSRRQLGDGQDKSGSLSNVAQELSGTTIHEEDDGDEFILLGMHQLTVTGHCSRIMRVVCPLLVSPRPSIQAASLHLLTACLTLLLQCVQPKLLWEQENGDEVVLEIRGEIRKVIRCISYLIMASYEAKNLTAIQTEAEKQILNIHCLSLVLCRILVDFIPLEASSQVIDGDVSEGLMLVLYDGGFYFEYNNQHNILLQYLSQVKSIEADQFRCVLFATKGLQATARFLQTSSSQLEEFLDLAVKSLSVSSVHQSTVFVEKFVRGMAKQIAIGCVNEEQLDKARNLLLQILQFPDVTVRLSGYKSVMHLMEDSVGISQAVDSSMSRSPRILFLLSSTIIRCLLYCGLVVKVAEDILLGLLLGYPLMSTPVWTVAAECWRVCLPDLQCVAESTTKLGRAVANLPLTVYEDDRTLQKIEHLRYWLQCLYTRDKDTRIQALSRVIQRLVLTAADFLLDPQDFHLGVHHDLFIVKNPIHLLLSNNMASEEGRLMRILELIQGRGVEPGVCKAAWSQLAFLLEDPQLHQPFFKLCSLQFLRDGSPNLTVEYLPGAVETLRLIATHSNHIRTTLLQDEEFLLCIVRGKSYND</sequence>
<dbReference type="AlphaFoldDB" id="A0A8J5JG47"/>
<dbReference type="PANTHER" id="PTHR31691:SF1">
    <property type="entry name" value="ROTATIN"/>
    <property type="match status" value="1"/>
</dbReference>
<dbReference type="GO" id="GO:0032053">
    <property type="term" value="P:ciliary basal body organization"/>
    <property type="evidence" value="ECO:0007669"/>
    <property type="project" value="TreeGrafter"/>
</dbReference>
<proteinExistence type="predicted"/>
<keyword evidence="3" id="KW-1185">Reference proteome</keyword>
<evidence type="ECO:0000313" key="3">
    <source>
        <dbReference type="Proteomes" id="UP000747542"/>
    </source>
</evidence>
<gene>
    <name evidence="2" type="primary">RTTN-L</name>
    <name evidence="2" type="ORF">Hamer_G019237</name>
</gene>
<feature type="non-terminal residue" evidence="2">
    <location>
        <position position="1"/>
    </location>
</feature>
<name>A0A8J5JG47_HOMAM</name>
<protein>
    <submittedName>
        <fullName evidence="2">Rotatin-like</fullName>
    </submittedName>
</protein>
<evidence type="ECO:0000256" key="1">
    <source>
        <dbReference type="SAM" id="MobiDB-lite"/>
    </source>
</evidence>
<dbReference type="Proteomes" id="UP000747542">
    <property type="component" value="Unassembled WGS sequence"/>
</dbReference>
<dbReference type="GO" id="GO:0007099">
    <property type="term" value="P:centriole replication"/>
    <property type="evidence" value="ECO:0007669"/>
    <property type="project" value="TreeGrafter"/>
</dbReference>
<accession>A0A8J5JG47</accession>
<dbReference type="GO" id="GO:0010457">
    <property type="term" value="P:centriole-centriole cohesion"/>
    <property type="evidence" value="ECO:0007669"/>
    <property type="project" value="TreeGrafter"/>
</dbReference>
<reference evidence="2" key="1">
    <citation type="journal article" date="2021" name="Sci. Adv.">
        <title>The American lobster genome reveals insights on longevity, neural, and immune adaptations.</title>
        <authorList>
            <person name="Polinski J.M."/>
            <person name="Zimin A.V."/>
            <person name="Clark K.F."/>
            <person name="Kohn A.B."/>
            <person name="Sadowski N."/>
            <person name="Timp W."/>
            <person name="Ptitsyn A."/>
            <person name="Khanna P."/>
            <person name="Romanova D.Y."/>
            <person name="Williams P."/>
            <person name="Greenwood S.J."/>
            <person name="Moroz L.L."/>
            <person name="Walt D.R."/>
            <person name="Bodnar A.G."/>
        </authorList>
    </citation>
    <scope>NUCLEOTIDE SEQUENCE</scope>
    <source>
        <strain evidence="2">GMGI-L3</strain>
    </source>
</reference>
<evidence type="ECO:0000313" key="2">
    <source>
        <dbReference type="EMBL" id="KAG7155831.1"/>
    </source>
</evidence>
<feature type="compositionally biased region" description="Polar residues" evidence="1">
    <location>
        <begin position="49"/>
        <end position="67"/>
    </location>
</feature>
<dbReference type="GO" id="GO:0005814">
    <property type="term" value="C:centriole"/>
    <property type="evidence" value="ECO:0007669"/>
    <property type="project" value="TreeGrafter"/>
</dbReference>
<feature type="region of interest" description="Disordered" evidence="1">
    <location>
        <begin position="39"/>
        <end position="67"/>
    </location>
</feature>
<dbReference type="GO" id="GO:0036064">
    <property type="term" value="C:ciliary basal body"/>
    <property type="evidence" value="ECO:0007669"/>
    <property type="project" value="InterPro"/>
</dbReference>
<dbReference type="EMBL" id="JAHLQT010040280">
    <property type="protein sequence ID" value="KAG7155831.1"/>
    <property type="molecule type" value="Genomic_DNA"/>
</dbReference>
<organism evidence="2 3">
    <name type="scientific">Homarus americanus</name>
    <name type="common">American lobster</name>
    <dbReference type="NCBI Taxonomy" id="6706"/>
    <lineage>
        <taxon>Eukaryota</taxon>
        <taxon>Metazoa</taxon>
        <taxon>Ecdysozoa</taxon>
        <taxon>Arthropoda</taxon>
        <taxon>Crustacea</taxon>
        <taxon>Multicrustacea</taxon>
        <taxon>Malacostraca</taxon>
        <taxon>Eumalacostraca</taxon>
        <taxon>Eucarida</taxon>
        <taxon>Decapoda</taxon>
        <taxon>Pleocyemata</taxon>
        <taxon>Astacidea</taxon>
        <taxon>Nephropoidea</taxon>
        <taxon>Nephropidae</taxon>
        <taxon>Homarus</taxon>
    </lineage>
</organism>
<dbReference type="PANTHER" id="PTHR31691">
    <property type="entry name" value="ROTATIN"/>
    <property type="match status" value="1"/>
</dbReference>
<dbReference type="InterPro" id="IPR030791">
    <property type="entry name" value="Rotatin"/>
</dbReference>
<comment type="caution">
    <text evidence="2">The sequence shown here is derived from an EMBL/GenBank/DDBJ whole genome shotgun (WGS) entry which is preliminary data.</text>
</comment>